<comment type="caution">
    <text evidence="1">The sequence shown here is derived from an EMBL/GenBank/DDBJ whole genome shotgun (WGS) entry which is preliminary data.</text>
</comment>
<accession>A0A151MUC1</accession>
<protein>
    <submittedName>
        <fullName evidence="1">Uncharacterized protein</fullName>
    </submittedName>
</protein>
<proteinExistence type="predicted"/>
<organism evidence="1 2">
    <name type="scientific">Alligator mississippiensis</name>
    <name type="common">American alligator</name>
    <dbReference type="NCBI Taxonomy" id="8496"/>
    <lineage>
        <taxon>Eukaryota</taxon>
        <taxon>Metazoa</taxon>
        <taxon>Chordata</taxon>
        <taxon>Craniata</taxon>
        <taxon>Vertebrata</taxon>
        <taxon>Euteleostomi</taxon>
        <taxon>Archelosauria</taxon>
        <taxon>Archosauria</taxon>
        <taxon>Crocodylia</taxon>
        <taxon>Alligatoridae</taxon>
        <taxon>Alligatorinae</taxon>
        <taxon>Alligator</taxon>
    </lineage>
</organism>
<sequence length="78" mass="8639">MGFESQCFVLQADSCLTARSKRNLHSGAQHTPEYQGPASLCIAPWEDCFILFSSQCLHTSPVFQGKLCVQNGFDKTLI</sequence>
<reference evidence="1 2" key="1">
    <citation type="journal article" date="2012" name="Genome Biol.">
        <title>Sequencing three crocodilian genomes to illuminate the evolution of archosaurs and amniotes.</title>
        <authorList>
            <person name="St John J.A."/>
            <person name="Braun E.L."/>
            <person name="Isberg S.R."/>
            <person name="Miles L.G."/>
            <person name="Chong A.Y."/>
            <person name="Gongora J."/>
            <person name="Dalzell P."/>
            <person name="Moran C."/>
            <person name="Bed'hom B."/>
            <person name="Abzhanov A."/>
            <person name="Burgess S.C."/>
            <person name="Cooksey A.M."/>
            <person name="Castoe T.A."/>
            <person name="Crawford N.G."/>
            <person name="Densmore L.D."/>
            <person name="Drew J.C."/>
            <person name="Edwards S.V."/>
            <person name="Faircloth B.C."/>
            <person name="Fujita M.K."/>
            <person name="Greenwold M.J."/>
            <person name="Hoffmann F.G."/>
            <person name="Howard J.M."/>
            <person name="Iguchi T."/>
            <person name="Janes D.E."/>
            <person name="Khan S.Y."/>
            <person name="Kohno S."/>
            <person name="de Koning A.J."/>
            <person name="Lance S.L."/>
            <person name="McCarthy F.M."/>
            <person name="McCormack J.E."/>
            <person name="Merchant M.E."/>
            <person name="Peterson D.G."/>
            <person name="Pollock D.D."/>
            <person name="Pourmand N."/>
            <person name="Raney B.J."/>
            <person name="Roessler K.A."/>
            <person name="Sanford J.R."/>
            <person name="Sawyer R.H."/>
            <person name="Schmidt C.J."/>
            <person name="Triplett E.W."/>
            <person name="Tuberville T.D."/>
            <person name="Venegas-Anaya M."/>
            <person name="Howard J.T."/>
            <person name="Jarvis E.D."/>
            <person name="Guillette L.J.Jr."/>
            <person name="Glenn T.C."/>
            <person name="Green R.E."/>
            <person name="Ray D.A."/>
        </authorList>
    </citation>
    <scope>NUCLEOTIDE SEQUENCE [LARGE SCALE GENOMIC DNA]</scope>
    <source>
        <strain evidence="1">KSC_2009_1</strain>
    </source>
</reference>
<dbReference type="EMBL" id="AKHW03005050">
    <property type="protein sequence ID" value="KYO28054.1"/>
    <property type="molecule type" value="Genomic_DNA"/>
</dbReference>
<dbReference type="Proteomes" id="UP000050525">
    <property type="component" value="Unassembled WGS sequence"/>
</dbReference>
<dbReference type="AlphaFoldDB" id="A0A151MUC1"/>
<name>A0A151MUC1_ALLMI</name>
<evidence type="ECO:0000313" key="1">
    <source>
        <dbReference type="EMBL" id="KYO28054.1"/>
    </source>
</evidence>
<gene>
    <name evidence="1" type="ORF">Y1Q_0014228</name>
</gene>
<keyword evidence="2" id="KW-1185">Reference proteome</keyword>
<evidence type="ECO:0000313" key="2">
    <source>
        <dbReference type="Proteomes" id="UP000050525"/>
    </source>
</evidence>